<dbReference type="Gene3D" id="2.60.120.10">
    <property type="entry name" value="Jelly Rolls"/>
    <property type="match status" value="1"/>
</dbReference>
<dbReference type="PROSITE" id="PS50042">
    <property type="entry name" value="CNMP_BINDING_3"/>
    <property type="match status" value="1"/>
</dbReference>
<dbReference type="OrthoDB" id="680421at2"/>
<evidence type="ECO:0000313" key="3">
    <source>
        <dbReference type="Proteomes" id="UP000295741"/>
    </source>
</evidence>
<dbReference type="Pfam" id="PF00027">
    <property type="entry name" value="cNMP_binding"/>
    <property type="match status" value="1"/>
</dbReference>
<dbReference type="Proteomes" id="UP000295741">
    <property type="component" value="Unassembled WGS sequence"/>
</dbReference>
<dbReference type="SUPFAM" id="SSF51206">
    <property type="entry name" value="cAMP-binding domain-like"/>
    <property type="match status" value="1"/>
</dbReference>
<dbReference type="AlphaFoldDB" id="A0A4R6IT96"/>
<gene>
    <name evidence="2" type="ORF">BC659_2665</name>
</gene>
<feature type="domain" description="Cyclic nucleotide-binding" evidence="1">
    <location>
        <begin position="7"/>
        <end position="113"/>
    </location>
</feature>
<dbReference type="InterPro" id="IPR000595">
    <property type="entry name" value="cNMP-bd_dom"/>
</dbReference>
<comment type="caution">
    <text evidence="2">The sequence shown here is derived from an EMBL/GenBank/DDBJ whole genome shotgun (WGS) entry which is preliminary data.</text>
</comment>
<reference evidence="2 3" key="1">
    <citation type="submission" date="2019-03" db="EMBL/GenBank/DDBJ databases">
        <title>Genomic Encyclopedia of Archaeal and Bacterial Type Strains, Phase II (KMG-II): from individual species to whole genera.</title>
        <authorList>
            <person name="Goeker M."/>
        </authorList>
    </citation>
    <scope>NUCLEOTIDE SEQUENCE [LARGE SCALE GENOMIC DNA]</scope>
    <source>
        <strain evidence="2 3">DSM 28323</strain>
    </source>
</reference>
<sequence length="189" mass="21705">MISPEFLFSNIPQKQSAYFFSVIRKIGKEKTIKKGETIIRFGSHPSFFFYIVSGACKTSIRKNDKAYILGFTFEGDVDCCPTSLWKGLANNFAIEAVTDTKILVCQLKDFQQVCSEKKYYTITQNILANYISILENRVIEALSLTAEERYQQLLLQQPQLIDKIPLSQIAAYLGITQERLSRIRRKIKI</sequence>
<dbReference type="RefSeq" id="WP_133475236.1">
    <property type="nucleotide sequence ID" value="NZ_SNWP01000012.1"/>
</dbReference>
<accession>A0A4R6IT96</accession>
<evidence type="ECO:0000313" key="2">
    <source>
        <dbReference type="EMBL" id="TDO25742.1"/>
    </source>
</evidence>
<dbReference type="InterPro" id="IPR014710">
    <property type="entry name" value="RmlC-like_jellyroll"/>
</dbReference>
<dbReference type="CDD" id="cd00038">
    <property type="entry name" value="CAP_ED"/>
    <property type="match status" value="1"/>
</dbReference>
<evidence type="ECO:0000259" key="1">
    <source>
        <dbReference type="PROSITE" id="PS50042"/>
    </source>
</evidence>
<name>A0A4R6IT96_9BACT</name>
<protein>
    <submittedName>
        <fullName evidence="2">CRP-like cAMP-binding protein</fullName>
    </submittedName>
</protein>
<dbReference type="EMBL" id="SNWP01000012">
    <property type="protein sequence ID" value="TDO25742.1"/>
    <property type="molecule type" value="Genomic_DNA"/>
</dbReference>
<proteinExistence type="predicted"/>
<organism evidence="2 3">
    <name type="scientific">Sediminibacterium goheungense</name>
    <dbReference type="NCBI Taxonomy" id="1086393"/>
    <lineage>
        <taxon>Bacteria</taxon>
        <taxon>Pseudomonadati</taxon>
        <taxon>Bacteroidota</taxon>
        <taxon>Chitinophagia</taxon>
        <taxon>Chitinophagales</taxon>
        <taxon>Chitinophagaceae</taxon>
        <taxon>Sediminibacterium</taxon>
    </lineage>
</organism>
<keyword evidence="3" id="KW-1185">Reference proteome</keyword>
<dbReference type="InterPro" id="IPR018490">
    <property type="entry name" value="cNMP-bd_dom_sf"/>
</dbReference>